<name>A1ZC76_MICM2</name>
<gene>
    <name evidence="1" type="ORF">M23134_01908</name>
</gene>
<dbReference type="EMBL" id="AAWS01000001">
    <property type="protein sequence ID" value="EAY31879.1"/>
    <property type="molecule type" value="Genomic_DNA"/>
</dbReference>
<dbReference type="AlphaFoldDB" id="A1ZC76"/>
<keyword evidence="2" id="KW-1185">Reference proteome</keyword>
<dbReference type="Proteomes" id="UP000004095">
    <property type="component" value="Unassembled WGS sequence"/>
</dbReference>
<evidence type="ECO:0000313" key="2">
    <source>
        <dbReference type="Proteomes" id="UP000004095"/>
    </source>
</evidence>
<accession>A1ZC76</accession>
<comment type="caution">
    <text evidence="1">The sequence shown here is derived from an EMBL/GenBank/DDBJ whole genome shotgun (WGS) entry which is preliminary data.</text>
</comment>
<organism evidence="1 2">
    <name type="scientific">Microscilla marina ATCC 23134</name>
    <dbReference type="NCBI Taxonomy" id="313606"/>
    <lineage>
        <taxon>Bacteria</taxon>
        <taxon>Pseudomonadati</taxon>
        <taxon>Bacteroidota</taxon>
        <taxon>Cytophagia</taxon>
        <taxon>Cytophagales</taxon>
        <taxon>Microscillaceae</taxon>
        <taxon>Microscilla</taxon>
    </lineage>
</organism>
<protein>
    <submittedName>
        <fullName evidence="1">Uncharacterized protein</fullName>
    </submittedName>
</protein>
<proteinExistence type="predicted"/>
<reference evidence="1 2" key="1">
    <citation type="submission" date="2007-01" db="EMBL/GenBank/DDBJ databases">
        <authorList>
            <person name="Haygood M."/>
            <person name="Podell S."/>
            <person name="Anderson C."/>
            <person name="Hopkinson B."/>
            <person name="Roe K."/>
            <person name="Barbeau K."/>
            <person name="Gaasterland T."/>
            <person name="Ferriera S."/>
            <person name="Johnson J."/>
            <person name="Kravitz S."/>
            <person name="Beeson K."/>
            <person name="Sutton G."/>
            <person name="Rogers Y.-H."/>
            <person name="Friedman R."/>
            <person name="Frazier M."/>
            <person name="Venter J.C."/>
        </authorList>
    </citation>
    <scope>NUCLEOTIDE SEQUENCE [LARGE SCALE GENOMIC DNA]</scope>
    <source>
        <strain evidence="1 2">ATCC 23134</strain>
    </source>
</reference>
<sequence length="94" mass="10561">MKGLKYISSSFKRLYVPIAQSNNKGKPLEARVLAPDVALELLMYCYNAQIYLLSCYPSFTKIANCPHKKPLAQSIRGLSKQSFGGKQKFMPTTE</sequence>
<evidence type="ECO:0000313" key="1">
    <source>
        <dbReference type="EMBL" id="EAY31879.1"/>
    </source>
</evidence>